<feature type="transmembrane region" description="Helical" evidence="12">
    <location>
        <begin position="196"/>
        <end position="214"/>
    </location>
</feature>
<dbReference type="Gene3D" id="1.20.120.220">
    <property type="entry name" value="ATP synthase, F0 complex, subunit A"/>
    <property type="match status" value="1"/>
</dbReference>
<evidence type="ECO:0000313" key="14">
    <source>
        <dbReference type="EMBL" id="HIW01167.1"/>
    </source>
</evidence>
<evidence type="ECO:0000256" key="9">
    <source>
        <dbReference type="ARBA" id="ARBA00023065"/>
    </source>
</evidence>
<dbReference type="GO" id="GO:0042777">
    <property type="term" value="P:proton motive force-driven plasma membrane ATP synthesis"/>
    <property type="evidence" value="ECO:0007669"/>
    <property type="project" value="TreeGrafter"/>
</dbReference>
<evidence type="ECO:0000256" key="11">
    <source>
        <dbReference type="ARBA" id="ARBA00023310"/>
    </source>
</evidence>
<dbReference type="GO" id="GO:0045259">
    <property type="term" value="C:proton-transporting ATP synthase complex"/>
    <property type="evidence" value="ECO:0007669"/>
    <property type="project" value="UniProtKB-KW"/>
</dbReference>
<evidence type="ECO:0000256" key="5">
    <source>
        <dbReference type="ARBA" id="ARBA00022547"/>
    </source>
</evidence>
<keyword evidence="6 12" id="KW-0812">Transmembrane</keyword>
<reference evidence="14" key="2">
    <citation type="submission" date="2021-04" db="EMBL/GenBank/DDBJ databases">
        <authorList>
            <person name="Gilroy R."/>
        </authorList>
    </citation>
    <scope>NUCLEOTIDE SEQUENCE</scope>
    <source>
        <strain evidence="14">ChiHecec2B26-446</strain>
    </source>
</reference>
<dbReference type="CDD" id="cd00310">
    <property type="entry name" value="ATP-synt_Fo_a_6"/>
    <property type="match status" value="1"/>
</dbReference>
<feature type="transmembrane region" description="Helical" evidence="12">
    <location>
        <begin position="71"/>
        <end position="91"/>
    </location>
</feature>
<dbReference type="Proteomes" id="UP000886752">
    <property type="component" value="Unassembled WGS sequence"/>
</dbReference>
<dbReference type="InterPro" id="IPR023011">
    <property type="entry name" value="ATP_synth_F0_asu_AS"/>
</dbReference>
<dbReference type="InterPro" id="IPR045082">
    <property type="entry name" value="ATP_syn_F0_a_bact/chloroplast"/>
</dbReference>
<evidence type="ECO:0000313" key="15">
    <source>
        <dbReference type="Proteomes" id="UP000886752"/>
    </source>
</evidence>
<dbReference type="Pfam" id="PF00119">
    <property type="entry name" value="ATP-synt_A"/>
    <property type="match status" value="1"/>
</dbReference>
<evidence type="ECO:0000256" key="12">
    <source>
        <dbReference type="HAMAP-Rule" id="MF_01393"/>
    </source>
</evidence>
<dbReference type="AlphaFoldDB" id="A0A9D1PWQ6"/>
<dbReference type="SUPFAM" id="SSF81336">
    <property type="entry name" value="F1F0 ATP synthase subunit A"/>
    <property type="match status" value="1"/>
</dbReference>
<gene>
    <name evidence="12 14" type="primary">atpB</name>
    <name evidence="14" type="ORF">H9894_08270</name>
</gene>
<keyword evidence="5 12" id="KW-0138">CF(0)</keyword>
<keyword evidence="7 12" id="KW-0375">Hydrogen ion transport</keyword>
<feature type="transmembrane region" description="Helical" evidence="12">
    <location>
        <begin position="103"/>
        <end position="123"/>
    </location>
</feature>
<dbReference type="InterPro" id="IPR035908">
    <property type="entry name" value="F0_ATP_A_sf"/>
</dbReference>
<feature type="transmembrane region" description="Helical" evidence="12">
    <location>
        <begin position="15"/>
        <end position="33"/>
    </location>
</feature>
<keyword evidence="10 12" id="KW-0472">Membrane</keyword>
<comment type="function">
    <text evidence="12 13">Key component of the proton channel; it plays a direct role in the translocation of protons across the membrane.</text>
</comment>
<dbReference type="PROSITE" id="PS00449">
    <property type="entry name" value="ATPASE_A"/>
    <property type="match status" value="1"/>
</dbReference>
<proteinExistence type="inferred from homology"/>
<evidence type="ECO:0000256" key="4">
    <source>
        <dbReference type="ARBA" id="ARBA00022475"/>
    </source>
</evidence>
<reference evidence="14" key="1">
    <citation type="journal article" date="2021" name="PeerJ">
        <title>Extensive microbial diversity within the chicken gut microbiome revealed by metagenomics and culture.</title>
        <authorList>
            <person name="Gilroy R."/>
            <person name="Ravi A."/>
            <person name="Getino M."/>
            <person name="Pursley I."/>
            <person name="Horton D.L."/>
            <person name="Alikhan N.F."/>
            <person name="Baker D."/>
            <person name="Gharbi K."/>
            <person name="Hall N."/>
            <person name="Watson M."/>
            <person name="Adriaenssens E.M."/>
            <person name="Foster-Nyarko E."/>
            <person name="Jarju S."/>
            <person name="Secka A."/>
            <person name="Antonio M."/>
            <person name="Oren A."/>
            <person name="Chaudhuri R.R."/>
            <person name="La Ragione R."/>
            <person name="Hildebrand F."/>
            <person name="Pallen M.J."/>
        </authorList>
    </citation>
    <scope>NUCLEOTIDE SEQUENCE</scope>
    <source>
        <strain evidence="14">ChiHecec2B26-446</strain>
    </source>
</reference>
<comment type="subcellular location">
    <subcellularLocation>
        <location evidence="12 13">Cell membrane</location>
        <topology evidence="12 13">Multi-pass membrane protein</topology>
    </subcellularLocation>
    <subcellularLocation>
        <location evidence="1">Membrane</location>
        <topology evidence="1">Multi-pass membrane protein</topology>
    </subcellularLocation>
</comment>
<comment type="caution">
    <text evidence="14">The sequence shown here is derived from an EMBL/GenBank/DDBJ whole genome shotgun (WGS) entry which is preliminary data.</text>
</comment>
<comment type="similarity">
    <text evidence="2 12 13">Belongs to the ATPase A chain family.</text>
</comment>
<keyword evidence="11 12" id="KW-0066">ATP synthesis</keyword>
<name>A0A9D1PWQ6_9BACT</name>
<evidence type="ECO:0000256" key="3">
    <source>
        <dbReference type="ARBA" id="ARBA00022448"/>
    </source>
</evidence>
<dbReference type="NCBIfam" id="TIGR01131">
    <property type="entry name" value="ATP_synt_6_or_A"/>
    <property type="match status" value="1"/>
</dbReference>
<evidence type="ECO:0000256" key="13">
    <source>
        <dbReference type="RuleBase" id="RU000483"/>
    </source>
</evidence>
<keyword evidence="3 12" id="KW-0813">Transport</keyword>
<dbReference type="PANTHER" id="PTHR42823">
    <property type="entry name" value="ATP SYNTHASE SUBUNIT A, CHLOROPLASTIC"/>
    <property type="match status" value="1"/>
</dbReference>
<accession>A0A9D1PWQ6</accession>
<evidence type="ECO:0000256" key="8">
    <source>
        <dbReference type="ARBA" id="ARBA00022989"/>
    </source>
</evidence>
<dbReference type="InterPro" id="IPR000568">
    <property type="entry name" value="ATP_synth_F0_asu"/>
</dbReference>
<organism evidence="14 15">
    <name type="scientific">Candidatus Desulfovibrio intestinipullorum</name>
    <dbReference type="NCBI Taxonomy" id="2838536"/>
    <lineage>
        <taxon>Bacteria</taxon>
        <taxon>Pseudomonadati</taxon>
        <taxon>Thermodesulfobacteriota</taxon>
        <taxon>Desulfovibrionia</taxon>
        <taxon>Desulfovibrionales</taxon>
        <taxon>Desulfovibrionaceae</taxon>
        <taxon>Desulfovibrio</taxon>
    </lineage>
</organism>
<dbReference type="EMBL" id="DXHV01000073">
    <property type="protein sequence ID" value="HIW01167.1"/>
    <property type="molecule type" value="Genomic_DNA"/>
</dbReference>
<dbReference type="PRINTS" id="PR00123">
    <property type="entry name" value="ATPASEA"/>
</dbReference>
<dbReference type="GO" id="GO:0046933">
    <property type="term" value="F:proton-transporting ATP synthase activity, rotational mechanism"/>
    <property type="evidence" value="ECO:0007669"/>
    <property type="project" value="UniProtKB-UniRule"/>
</dbReference>
<dbReference type="GO" id="GO:0005886">
    <property type="term" value="C:plasma membrane"/>
    <property type="evidence" value="ECO:0007669"/>
    <property type="project" value="UniProtKB-SubCell"/>
</dbReference>
<evidence type="ECO:0000256" key="6">
    <source>
        <dbReference type="ARBA" id="ARBA00022692"/>
    </source>
</evidence>
<protein>
    <recommendedName>
        <fullName evidence="12 13">ATP synthase subunit a</fullName>
    </recommendedName>
    <alternativeName>
        <fullName evidence="12">ATP synthase F0 sector subunit a</fullName>
    </alternativeName>
    <alternativeName>
        <fullName evidence="12">F-ATPase subunit 6</fullName>
    </alternativeName>
</protein>
<evidence type="ECO:0000256" key="10">
    <source>
        <dbReference type="ARBA" id="ARBA00023136"/>
    </source>
</evidence>
<sequence>MDTIEIGGKTIEFQHVFYSWLCMAILFVAAWLCRRRLTMVPGTLQNFWEAIIETLENFICSTLGDKHGPKWVPLLAGLFIYLLGSNLMGLIPGFNAPTANLNTTVSMALFVFVLYNIVGIYIWHHNYIKQFLGVSKWLIPLMLPLEIVSHISRPVSLSLRLFGNIRGEEIVLILFFIMAPVIATIPVYALFLLAKFMQALVFFLLTMFYLKGAIEGPEH</sequence>
<keyword evidence="9 12" id="KW-0406">Ion transport</keyword>
<dbReference type="HAMAP" id="MF_01393">
    <property type="entry name" value="ATP_synth_a_bact"/>
    <property type="match status" value="1"/>
</dbReference>
<keyword evidence="4 12" id="KW-1003">Cell membrane</keyword>
<feature type="transmembrane region" description="Helical" evidence="12">
    <location>
        <begin position="170"/>
        <end position="190"/>
    </location>
</feature>
<evidence type="ECO:0000256" key="7">
    <source>
        <dbReference type="ARBA" id="ARBA00022781"/>
    </source>
</evidence>
<dbReference type="PANTHER" id="PTHR42823:SF3">
    <property type="entry name" value="ATP SYNTHASE SUBUNIT A, CHLOROPLASTIC"/>
    <property type="match status" value="1"/>
</dbReference>
<evidence type="ECO:0000256" key="1">
    <source>
        <dbReference type="ARBA" id="ARBA00004141"/>
    </source>
</evidence>
<keyword evidence="8 12" id="KW-1133">Transmembrane helix</keyword>
<evidence type="ECO:0000256" key="2">
    <source>
        <dbReference type="ARBA" id="ARBA00006810"/>
    </source>
</evidence>